<evidence type="ECO:0000256" key="2">
    <source>
        <dbReference type="ARBA" id="ARBA00022884"/>
    </source>
</evidence>
<dbReference type="PANTHER" id="PTHR47640:SF10">
    <property type="entry name" value="TRNA SELENOCYSTEINE 1-ASSOCIATED PROTEIN 1-RELATED"/>
    <property type="match status" value="1"/>
</dbReference>
<dbReference type="GO" id="GO:0003729">
    <property type="term" value="F:mRNA binding"/>
    <property type="evidence" value="ECO:0007669"/>
    <property type="project" value="InterPro"/>
</dbReference>
<reference evidence="6 7" key="1">
    <citation type="journal article" date="2016" name="Proc. Natl. Acad. Sci. U.S.A.">
        <title>Lipid metabolic changes in an early divergent fungus govern the establishment of a mutualistic symbiosis with endobacteria.</title>
        <authorList>
            <person name="Lastovetsky O.A."/>
            <person name="Gaspar M.L."/>
            <person name="Mondo S.J."/>
            <person name="LaButti K.M."/>
            <person name="Sandor L."/>
            <person name="Grigoriev I.V."/>
            <person name="Henry S.A."/>
            <person name="Pawlowska T.E."/>
        </authorList>
    </citation>
    <scope>NUCLEOTIDE SEQUENCE [LARGE SCALE GENOMIC DNA]</scope>
    <source>
        <strain evidence="6 7">ATCC 11559</strain>
    </source>
</reference>
<dbReference type="AlphaFoldDB" id="A0A1X0RQN5"/>
<dbReference type="OMA" id="VMQHQMA"/>
<dbReference type="InterPro" id="IPR012677">
    <property type="entry name" value="Nucleotide-bd_a/b_plait_sf"/>
</dbReference>
<name>A0A1X0RQN5_RHIZD</name>
<dbReference type="GO" id="GO:0006376">
    <property type="term" value="P:mRNA splice site recognition"/>
    <property type="evidence" value="ECO:0007669"/>
    <property type="project" value="TreeGrafter"/>
</dbReference>
<dbReference type="InterPro" id="IPR000504">
    <property type="entry name" value="RRM_dom"/>
</dbReference>
<dbReference type="Pfam" id="PF00076">
    <property type="entry name" value="RRM_1"/>
    <property type="match status" value="3"/>
</dbReference>
<dbReference type="InterPro" id="IPR035979">
    <property type="entry name" value="RBD_domain_sf"/>
</dbReference>
<dbReference type="Proteomes" id="UP000242381">
    <property type="component" value="Unassembled WGS sequence"/>
</dbReference>
<dbReference type="SUPFAM" id="SSF54928">
    <property type="entry name" value="RNA-binding domain, RBD"/>
    <property type="match status" value="2"/>
</dbReference>
<feature type="compositionally biased region" description="Low complexity" evidence="4">
    <location>
        <begin position="11"/>
        <end position="36"/>
    </location>
</feature>
<sequence length="402" mass="44297">MAYSYTPNSATNTNSIIPTPTLTPPSTATNNTTSTPSIPPPPTTTTTTTTNNNTFFEGPPTRTLWMGELDPWMDDNYLRQLWWSMGQEVTCRISIDKYGGTYAFIDFTTHEAASKSLITFNGTQIPNTNKIFKLNWSNRDGNGMPLPQRPTLMANFLGDYCIFVGDLGADVDDNILLAAFQSRYKSAASAKVMVDPATGFSRGFGFVKFFDEGEQQRSLEEMQGVYVGASRIRVSVARPRAKFEMGTVVNGPEEITTVFVGGLNNTITEEELRAYFGAYGSIIAVKIIPLKNIAFIQYEKRVSAERAIAELNGSHLGGAKLRLSFGRTQLNMGPGVHYLSSYQPQTQPAMLSPASAMPQPPPPPVIPQPTLDLVDPMKPVSVEQENKVYLLMQESMEQVWTV</sequence>
<feature type="domain" description="RRM" evidence="5">
    <location>
        <begin position="160"/>
        <end position="239"/>
    </location>
</feature>
<feature type="domain" description="RRM" evidence="5">
    <location>
        <begin position="62"/>
        <end position="139"/>
    </location>
</feature>
<dbReference type="SMART" id="SM00360">
    <property type="entry name" value="RRM"/>
    <property type="match status" value="3"/>
</dbReference>
<feature type="compositionally biased region" description="Low complexity" evidence="4">
    <location>
        <begin position="44"/>
        <end position="54"/>
    </location>
</feature>
<evidence type="ECO:0000256" key="1">
    <source>
        <dbReference type="ARBA" id="ARBA00022737"/>
    </source>
</evidence>
<dbReference type="PROSITE" id="PS50102">
    <property type="entry name" value="RRM"/>
    <property type="match status" value="3"/>
</dbReference>
<evidence type="ECO:0000313" key="7">
    <source>
        <dbReference type="Proteomes" id="UP000242381"/>
    </source>
</evidence>
<organism evidence="6 7">
    <name type="scientific">Rhizopus microsporus</name>
    <dbReference type="NCBI Taxonomy" id="58291"/>
    <lineage>
        <taxon>Eukaryota</taxon>
        <taxon>Fungi</taxon>
        <taxon>Fungi incertae sedis</taxon>
        <taxon>Mucoromycota</taxon>
        <taxon>Mucoromycotina</taxon>
        <taxon>Mucoromycetes</taxon>
        <taxon>Mucorales</taxon>
        <taxon>Mucorineae</taxon>
        <taxon>Rhizopodaceae</taxon>
        <taxon>Rhizopus</taxon>
    </lineage>
</organism>
<evidence type="ECO:0000313" key="6">
    <source>
        <dbReference type="EMBL" id="ORE14208.1"/>
    </source>
</evidence>
<keyword evidence="2 3" id="KW-0694">RNA-binding</keyword>
<evidence type="ECO:0000259" key="5">
    <source>
        <dbReference type="PROSITE" id="PS50102"/>
    </source>
</evidence>
<dbReference type="PANTHER" id="PTHR47640">
    <property type="entry name" value="TRNA SELENOCYSTEINE 1-ASSOCIATED PROTEIN 1-RELATED-RELATED"/>
    <property type="match status" value="1"/>
</dbReference>
<dbReference type="EMBL" id="KV921484">
    <property type="protein sequence ID" value="ORE14208.1"/>
    <property type="molecule type" value="Genomic_DNA"/>
</dbReference>
<gene>
    <name evidence="6" type="ORF">BCV71DRAFT_251450</name>
</gene>
<feature type="region of interest" description="Disordered" evidence="4">
    <location>
        <begin position="1"/>
        <end position="58"/>
    </location>
</feature>
<dbReference type="VEuPathDB" id="FungiDB:BCV72DRAFT_208645"/>
<proteinExistence type="predicted"/>
<evidence type="ECO:0000256" key="3">
    <source>
        <dbReference type="PROSITE-ProRule" id="PRU00176"/>
    </source>
</evidence>
<keyword evidence="1" id="KW-0677">Repeat</keyword>
<dbReference type="InterPro" id="IPR050825">
    <property type="entry name" value="RBM42_RBP45_47-like"/>
</dbReference>
<evidence type="ECO:0000256" key="4">
    <source>
        <dbReference type="SAM" id="MobiDB-lite"/>
    </source>
</evidence>
<dbReference type="Gene3D" id="3.30.70.330">
    <property type="match status" value="3"/>
</dbReference>
<protein>
    <recommendedName>
        <fullName evidence="5">RRM domain-containing protein</fullName>
    </recommendedName>
</protein>
<feature type="domain" description="RRM" evidence="5">
    <location>
        <begin position="256"/>
        <end position="328"/>
    </location>
</feature>
<dbReference type="GO" id="GO:0005829">
    <property type="term" value="C:cytosol"/>
    <property type="evidence" value="ECO:0007669"/>
    <property type="project" value="TreeGrafter"/>
</dbReference>
<feature type="compositionally biased region" description="Polar residues" evidence="4">
    <location>
        <begin position="1"/>
        <end position="10"/>
    </location>
</feature>
<accession>A0A1X0RQN5</accession>